<reference evidence="2 3" key="1">
    <citation type="journal article" date="2021" name="Elife">
        <title>Chloroplast acquisition without the gene transfer in kleptoplastic sea slugs, Plakobranchus ocellatus.</title>
        <authorList>
            <person name="Maeda T."/>
            <person name="Takahashi S."/>
            <person name="Yoshida T."/>
            <person name="Shimamura S."/>
            <person name="Takaki Y."/>
            <person name="Nagai Y."/>
            <person name="Toyoda A."/>
            <person name="Suzuki Y."/>
            <person name="Arimoto A."/>
            <person name="Ishii H."/>
            <person name="Satoh N."/>
            <person name="Nishiyama T."/>
            <person name="Hasebe M."/>
            <person name="Maruyama T."/>
            <person name="Minagawa J."/>
            <person name="Obokata J."/>
            <person name="Shigenobu S."/>
        </authorList>
    </citation>
    <scope>NUCLEOTIDE SEQUENCE [LARGE SCALE GENOMIC DNA]</scope>
</reference>
<gene>
    <name evidence="2" type="ORF">PoB_000106000</name>
</gene>
<comment type="caution">
    <text evidence="2">The sequence shown here is derived from an EMBL/GenBank/DDBJ whole genome shotgun (WGS) entry which is preliminary data.</text>
</comment>
<sequence>MFSDNFITENHEGELADEEAEDHKPLSEKSCSKQPSHPQFVPIKCFRETHLPPELRDNAGATCNKILCQAKLTVMGRGGFISKDQLEDFPDFPYKGSSVLPNGTGSITNVSNTEEPDDDKVILEDKTHFGSLREPVASVLVQGDGLTSTWLLKGGHHSNSCSTAVCYALFCYETPTCSGSRKAVVMCGGPGLMTGYIRYGKNGFEPGINQSSSLANARNSYE</sequence>
<dbReference type="AlphaFoldDB" id="A0AAV3XUQ4"/>
<feature type="compositionally biased region" description="Basic and acidic residues" evidence="1">
    <location>
        <begin position="21"/>
        <end position="31"/>
    </location>
</feature>
<proteinExistence type="predicted"/>
<evidence type="ECO:0000313" key="2">
    <source>
        <dbReference type="EMBL" id="GFN74554.1"/>
    </source>
</evidence>
<organism evidence="2 3">
    <name type="scientific">Plakobranchus ocellatus</name>
    <dbReference type="NCBI Taxonomy" id="259542"/>
    <lineage>
        <taxon>Eukaryota</taxon>
        <taxon>Metazoa</taxon>
        <taxon>Spiralia</taxon>
        <taxon>Lophotrochozoa</taxon>
        <taxon>Mollusca</taxon>
        <taxon>Gastropoda</taxon>
        <taxon>Heterobranchia</taxon>
        <taxon>Euthyneura</taxon>
        <taxon>Panpulmonata</taxon>
        <taxon>Sacoglossa</taxon>
        <taxon>Placobranchoidea</taxon>
        <taxon>Plakobranchidae</taxon>
        <taxon>Plakobranchus</taxon>
    </lineage>
</organism>
<dbReference type="Proteomes" id="UP000735302">
    <property type="component" value="Unassembled WGS sequence"/>
</dbReference>
<keyword evidence="3" id="KW-1185">Reference proteome</keyword>
<evidence type="ECO:0000313" key="3">
    <source>
        <dbReference type="Proteomes" id="UP000735302"/>
    </source>
</evidence>
<dbReference type="EMBL" id="BLXT01000140">
    <property type="protein sequence ID" value="GFN74554.1"/>
    <property type="molecule type" value="Genomic_DNA"/>
</dbReference>
<evidence type="ECO:0000256" key="1">
    <source>
        <dbReference type="SAM" id="MobiDB-lite"/>
    </source>
</evidence>
<protein>
    <submittedName>
        <fullName evidence="2">Uncharacterized protein</fullName>
    </submittedName>
</protein>
<accession>A0AAV3XUQ4</accession>
<feature type="region of interest" description="Disordered" evidence="1">
    <location>
        <begin position="1"/>
        <end position="37"/>
    </location>
</feature>
<name>A0AAV3XUQ4_9GAST</name>